<dbReference type="EMBL" id="BKCJ010988652">
    <property type="protein sequence ID" value="GFC61198.1"/>
    <property type="molecule type" value="Genomic_DNA"/>
</dbReference>
<comment type="caution">
    <text evidence="2">The sequence shown here is derived from an EMBL/GenBank/DDBJ whole genome shotgun (WGS) entry which is preliminary data.</text>
</comment>
<protein>
    <submittedName>
        <fullName evidence="2">MAK10-like protein</fullName>
    </submittedName>
</protein>
<evidence type="ECO:0000256" key="1">
    <source>
        <dbReference type="SAM" id="MobiDB-lite"/>
    </source>
</evidence>
<reference evidence="2" key="1">
    <citation type="journal article" date="2019" name="Sci. Rep.">
        <title>Draft genome of Tanacetum cinerariifolium, the natural source of mosquito coil.</title>
        <authorList>
            <person name="Yamashiro T."/>
            <person name="Shiraishi A."/>
            <person name="Satake H."/>
            <person name="Nakayama K."/>
        </authorList>
    </citation>
    <scope>NUCLEOTIDE SEQUENCE</scope>
</reference>
<proteinExistence type="predicted"/>
<feature type="compositionally biased region" description="Acidic residues" evidence="1">
    <location>
        <begin position="206"/>
        <end position="217"/>
    </location>
</feature>
<accession>A0A699Q8I5</accession>
<feature type="compositionally biased region" description="Basic and acidic residues" evidence="1">
    <location>
        <begin position="194"/>
        <end position="205"/>
    </location>
</feature>
<evidence type="ECO:0000313" key="2">
    <source>
        <dbReference type="EMBL" id="GFC61198.1"/>
    </source>
</evidence>
<gene>
    <name evidence="2" type="ORF">Tci_833168</name>
</gene>
<organism evidence="2">
    <name type="scientific">Tanacetum cinerariifolium</name>
    <name type="common">Dalmatian daisy</name>
    <name type="synonym">Chrysanthemum cinerariifolium</name>
    <dbReference type="NCBI Taxonomy" id="118510"/>
    <lineage>
        <taxon>Eukaryota</taxon>
        <taxon>Viridiplantae</taxon>
        <taxon>Streptophyta</taxon>
        <taxon>Embryophyta</taxon>
        <taxon>Tracheophyta</taxon>
        <taxon>Spermatophyta</taxon>
        <taxon>Magnoliopsida</taxon>
        <taxon>eudicotyledons</taxon>
        <taxon>Gunneridae</taxon>
        <taxon>Pentapetalae</taxon>
        <taxon>asterids</taxon>
        <taxon>campanulids</taxon>
        <taxon>Asterales</taxon>
        <taxon>Asteraceae</taxon>
        <taxon>Asteroideae</taxon>
        <taxon>Anthemideae</taxon>
        <taxon>Anthemidinae</taxon>
        <taxon>Tanacetum</taxon>
    </lineage>
</organism>
<sequence length="217" mass="25013">MLKIDGHYWRTSPSMTTKVETTQGTSLSQSRQSLCLKMSRVHLTVILSSCFMEAHLAPKQLVQVNKITSSCKICSGPYDTQYNMENPEQAFVDYASSRNNKLEDTSTRDTEGDSMAYVNATSTDQIKKEELQRKGIKIPLKLLSLKYLSRASLEEQNRNSSSSKHVHFINFFVILRKEDEVREEENVKPNATEYNDHQMIDKVEEKIEEESEDEFEE</sequence>
<feature type="region of interest" description="Disordered" evidence="1">
    <location>
        <begin position="186"/>
        <end position="217"/>
    </location>
</feature>
<dbReference type="AlphaFoldDB" id="A0A699Q8I5"/>
<name>A0A699Q8I5_TANCI</name>